<evidence type="ECO:0000256" key="6">
    <source>
        <dbReference type="ARBA" id="ARBA00022801"/>
    </source>
</evidence>
<keyword evidence="4" id="KW-0479">Metal-binding</keyword>
<dbReference type="GO" id="GO:0006508">
    <property type="term" value="P:proteolysis"/>
    <property type="evidence" value="ECO:0007669"/>
    <property type="project" value="UniProtKB-KW"/>
</dbReference>
<dbReference type="InterPro" id="IPR037518">
    <property type="entry name" value="MPN"/>
</dbReference>
<evidence type="ECO:0000259" key="9">
    <source>
        <dbReference type="PROSITE" id="PS50249"/>
    </source>
</evidence>
<dbReference type="Gene3D" id="3.40.140.10">
    <property type="entry name" value="Cytidine Deaminase, domain 2"/>
    <property type="match status" value="1"/>
</dbReference>
<organism evidence="10 11">
    <name type="scientific">Spirodela intermedia</name>
    <name type="common">Intermediate duckweed</name>
    <dbReference type="NCBI Taxonomy" id="51605"/>
    <lineage>
        <taxon>Eukaryota</taxon>
        <taxon>Viridiplantae</taxon>
        <taxon>Streptophyta</taxon>
        <taxon>Embryophyta</taxon>
        <taxon>Tracheophyta</taxon>
        <taxon>Spermatophyta</taxon>
        <taxon>Magnoliopsida</taxon>
        <taxon>Liliopsida</taxon>
        <taxon>Araceae</taxon>
        <taxon>Lemnoideae</taxon>
        <taxon>Spirodela</taxon>
    </lineage>
</organism>
<evidence type="ECO:0000256" key="4">
    <source>
        <dbReference type="ARBA" id="ARBA00022723"/>
    </source>
</evidence>
<dbReference type="GO" id="GO:0005768">
    <property type="term" value="C:endosome"/>
    <property type="evidence" value="ECO:0007669"/>
    <property type="project" value="TreeGrafter"/>
</dbReference>
<dbReference type="OrthoDB" id="3640at2759"/>
<dbReference type="GO" id="GO:0070536">
    <property type="term" value="P:protein K63-linked deubiquitination"/>
    <property type="evidence" value="ECO:0007669"/>
    <property type="project" value="InterPro"/>
</dbReference>
<comment type="cofactor">
    <cofactor evidence="1">
        <name>Zn(2+)</name>
        <dbReference type="ChEBI" id="CHEBI:29105"/>
    </cofactor>
</comment>
<keyword evidence="8" id="KW-0482">Metalloprotease</keyword>
<evidence type="ECO:0000313" key="10">
    <source>
        <dbReference type="EMBL" id="CAA7402302.1"/>
    </source>
</evidence>
<protein>
    <recommendedName>
        <fullName evidence="9">MPN domain-containing protein</fullName>
    </recommendedName>
</protein>
<accession>A0A7I8KXQ5</accession>
<dbReference type="InterPro" id="IPR044098">
    <property type="entry name" value="STAMBP/STALP-like_MPN"/>
</dbReference>
<dbReference type="Pfam" id="PF01398">
    <property type="entry name" value="JAB"/>
    <property type="match status" value="1"/>
</dbReference>
<dbReference type="PANTHER" id="PTHR12947">
    <property type="entry name" value="AMSH-LIKE PROTEASE"/>
    <property type="match status" value="1"/>
</dbReference>
<dbReference type="InterPro" id="IPR000555">
    <property type="entry name" value="JAMM/MPN+_dom"/>
</dbReference>
<keyword evidence="6" id="KW-0378">Hydrolase</keyword>
<evidence type="ECO:0000313" key="11">
    <source>
        <dbReference type="Proteomes" id="UP000663760"/>
    </source>
</evidence>
<reference evidence="10" key="1">
    <citation type="submission" date="2020-02" db="EMBL/GenBank/DDBJ databases">
        <authorList>
            <person name="Scholz U."/>
            <person name="Mascher M."/>
            <person name="Fiebig A."/>
        </authorList>
    </citation>
    <scope>NUCLEOTIDE SEQUENCE</scope>
</reference>
<evidence type="ECO:0000256" key="1">
    <source>
        <dbReference type="ARBA" id="ARBA00001947"/>
    </source>
</evidence>
<dbReference type="EMBL" id="LR746272">
    <property type="protein sequence ID" value="CAA7402302.1"/>
    <property type="molecule type" value="Genomic_DNA"/>
</dbReference>
<dbReference type="PROSITE" id="PS50249">
    <property type="entry name" value="MPN"/>
    <property type="match status" value="1"/>
</dbReference>
<dbReference type="Proteomes" id="UP000663760">
    <property type="component" value="Chromosome 9"/>
</dbReference>
<dbReference type="CDD" id="cd08066">
    <property type="entry name" value="MPN_AMSH_like"/>
    <property type="match status" value="1"/>
</dbReference>
<evidence type="ECO:0000256" key="8">
    <source>
        <dbReference type="ARBA" id="ARBA00023049"/>
    </source>
</evidence>
<keyword evidence="7" id="KW-0862">Zinc</keyword>
<keyword evidence="11" id="KW-1185">Reference proteome</keyword>
<evidence type="ECO:0000256" key="5">
    <source>
        <dbReference type="ARBA" id="ARBA00022786"/>
    </source>
</evidence>
<dbReference type="SMART" id="SM00232">
    <property type="entry name" value="JAB_MPN"/>
    <property type="match status" value="1"/>
</dbReference>
<comment type="similarity">
    <text evidence="2">Belongs to the peptidase M67C family.</text>
</comment>
<dbReference type="PANTHER" id="PTHR12947:SF13">
    <property type="entry name" value="FI19924P1"/>
    <property type="match status" value="1"/>
</dbReference>
<keyword evidence="5" id="KW-0833">Ubl conjugation pathway</keyword>
<gene>
    <name evidence="10" type="ORF">SI8410_09012980</name>
</gene>
<dbReference type="FunFam" id="3.40.140.10:FF:000046">
    <property type="entry name" value="AMSH-like ubiquitin thioesterase 2"/>
    <property type="match status" value="1"/>
</dbReference>
<evidence type="ECO:0000256" key="2">
    <source>
        <dbReference type="ARBA" id="ARBA00010981"/>
    </source>
</evidence>
<dbReference type="GO" id="GO:0140492">
    <property type="term" value="F:metal-dependent deubiquitinase activity"/>
    <property type="evidence" value="ECO:0007669"/>
    <property type="project" value="InterPro"/>
</dbReference>
<feature type="domain" description="MPN" evidence="9">
    <location>
        <begin position="190"/>
        <end position="318"/>
    </location>
</feature>
<dbReference type="Gene3D" id="1.20.58.80">
    <property type="entry name" value="Phosphotransferase system, lactose/cellobiose-type IIA subunit"/>
    <property type="match status" value="1"/>
</dbReference>
<dbReference type="SUPFAM" id="SSF102712">
    <property type="entry name" value="JAB1/MPN domain"/>
    <property type="match status" value="1"/>
</dbReference>
<proteinExistence type="inferred from homology"/>
<dbReference type="GO" id="GO:0016020">
    <property type="term" value="C:membrane"/>
    <property type="evidence" value="ECO:0007669"/>
    <property type="project" value="TreeGrafter"/>
</dbReference>
<dbReference type="GO" id="GO:0061578">
    <property type="term" value="F:K63-linked deubiquitinase activity"/>
    <property type="evidence" value="ECO:0007669"/>
    <property type="project" value="InterPro"/>
</dbReference>
<dbReference type="AlphaFoldDB" id="A0A7I8KXQ5"/>
<keyword evidence="3" id="KW-0645">Protease</keyword>
<dbReference type="GO" id="GO:0046872">
    <property type="term" value="F:metal ion binding"/>
    <property type="evidence" value="ECO:0007669"/>
    <property type="project" value="UniProtKB-KW"/>
</dbReference>
<name>A0A7I8KXQ5_SPIIN</name>
<evidence type="ECO:0000256" key="7">
    <source>
        <dbReference type="ARBA" id="ARBA00022833"/>
    </source>
</evidence>
<sequence length="364" mass="41034">MDIAGRAASNSPIPLSCHYRVANLFLKQVKVYQEEGNAEDLSQVVTRYMRQLYSSPHLSFIPQHQDYIAYSLKEKVHHKKLDFGIKNLEISLILSFFGNRHFSNWANTFGLEEEAGGVALGTSEFPITEGRRQNINLLAVKHFPPSPITSWVETAPLVATVSHVTVPDSRNRKLKSLCEERLTSGTIHDIHLSAGLMEEFTTLARDNTGRDLETCGVLGASLKNSNFYVTTLIVPKQDSTSNSCQALHEEEIYALQDELNLFPLGWIHTHPSQSCFMSSIDLHTQYSYQVMLPEAFAIVVAPTDTSRNFGIFRLTDPAGISVLKECEERGFHYHREPADGTPLYEDCSNIYINPNLRFEVIDLR</sequence>
<evidence type="ECO:0000256" key="3">
    <source>
        <dbReference type="ARBA" id="ARBA00022670"/>
    </source>
</evidence>